<evidence type="ECO:0000256" key="1">
    <source>
        <dbReference type="SAM" id="MobiDB-lite"/>
    </source>
</evidence>
<feature type="region of interest" description="Disordered" evidence="1">
    <location>
        <begin position="161"/>
        <end position="201"/>
    </location>
</feature>
<proteinExistence type="predicted"/>
<evidence type="ECO:0000313" key="3">
    <source>
        <dbReference type="Proteomes" id="UP001521150"/>
    </source>
</evidence>
<evidence type="ECO:0000313" key="2">
    <source>
        <dbReference type="EMBL" id="MCE7003664.1"/>
    </source>
</evidence>
<feature type="compositionally biased region" description="Low complexity" evidence="1">
    <location>
        <begin position="173"/>
        <end position="185"/>
    </location>
</feature>
<evidence type="ECO:0008006" key="4">
    <source>
        <dbReference type="Google" id="ProtNLM"/>
    </source>
</evidence>
<accession>A0ABS8Z708</accession>
<organism evidence="2 3">
    <name type="scientific">Kibdelosporangium philippinense</name>
    <dbReference type="NCBI Taxonomy" id="211113"/>
    <lineage>
        <taxon>Bacteria</taxon>
        <taxon>Bacillati</taxon>
        <taxon>Actinomycetota</taxon>
        <taxon>Actinomycetes</taxon>
        <taxon>Pseudonocardiales</taxon>
        <taxon>Pseudonocardiaceae</taxon>
        <taxon>Kibdelosporangium</taxon>
    </lineage>
</organism>
<comment type="caution">
    <text evidence="2">The sequence shown here is derived from an EMBL/GenBank/DDBJ whole genome shotgun (WGS) entry which is preliminary data.</text>
</comment>
<sequence length="201" mass="21152">MLHAWREWVTSLPVEMSSSIAFLRRQALPEIPAPLRGTFVVHVRFSSLCSAADAEVALAPIRALAPTVLDTIAEIPYRDAGHVHMDPPEPLPWVEHTTALSSFPAEAADALLAAVGPDSGSTLVLAEVRALGGALVEQPPVPNAMSGRSARWAFLAAGAGSPDSAPCMAPNATTSSRTSNTGTTRKPVPREPQHPTSSVRI</sequence>
<keyword evidence="3" id="KW-1185">Reference proteome</keyword>
<dbReference type="Proteomes" id="UP001521150">
    <property type="component" value="Unassembled WGS sequence"/>
</dbReference>
<protein>
    <recommendedName>
        <fullName evidence="4">2'-5' RNA ligase superfamily protein</fullName>
    </recommendedName>
</protein>
<gene>
    <name evidence="2" type="ORF">LWC34_12625</name>
</gene>
<dbReference type="EMBL" id="JAJVCN010000001">
    <property type="protein sequence ID" value="MCE7003664.1"/>
    <property type="molecule type" value="Genomic_DNA"/>
</dbReference>
<reference evidence="2 3" key="1">
    <citation type="submission" date="2021-12" db="EMBL/GenBank/DDBJ databases">
        <title>Genome sequence of Kibdelosporangium philippinense ATCC 49844.</title>
        <authorList>
            <person name="Fedorov E.A."/>
            <person name="Omeragic M."/>
            <person name="Shalygina K.F."/>
            <person name="Maclea K.S."/>
        </authorList>
    </citation>
    <scope>NUCLEOTIDE SEQUENCE [LARGE SCALE GENOMIC DNA]</scope>
    <source>
        <strain evidence="2 3">ATCC 49844</strain>
    </source>
</reference>
<dbReference type="Gene3D" id="3.40.462.20">
    <property type="match status" value="1"/>
</dbReference>
<dbReference type="RefSeq" id="WP_233725237.1">
    <property type="nucleotide sequence ID" value="NZ_JAJVCN010000001.1"/>
</dbReference>
<name>A0ABS8Z708_9PSEU</name>